<dbReference type="SUPFAM" id="SSF50911">
    <property type="entry name" value="Mannose 6-phosphate receptor domain"/>
    <property type="match status" value="1"/>
</dbReference>
<dbReference type="PROSITE" id="PS51912">
    <property type="entry name" value="DMAP1_BIND"/>
    <property type="match status" value="1"/>
</dbReference>
<dbReference type="EnsemblMetazoa" id="BGLB028511-RA">
    <property type="protein sequence ID" value="BGLB028511-PA"/>
    <property type="gene ID" value="BGLB028511"/>
</dbReference>
<dbReference type="VEuPathDB" id="VectorBase:BGLAX_026493"/>
<keyword evidence="1 3" id="KW-0732">Signal</keyword>
<reference evidence="6" key="1">
    <citation type="submission" date="2020-05" db="UniProtKB">
        <authorList>
            <consortium name="EnsemblMetazoa"/>
        </authorList>
    </citation>
    <scope>IDENTIFICATION</scope>
    <source>
        <strain evidence="6">BB02</strain>
    </source>
</reference>
<feature type="domain" description="MRH" evidence="5">
    <location>
        <begin position="81"/>
        <end position="183"/>
    </location>
</feature>
<dbReference type="PROSITE" id="PS51914">
    <property type="entry name" value="MRH"/>
    <property type="match status" value="1"/>
</dbReference>
<dbReference type="GO" id="GO:0005794">
    <property type="term" value="C:Golgi apparatus"/>
    <property type="evidence" value="ECO:0007669"/>
    <property type="project" value="TreeGrafter"/>
</dbReference>
<dbReference type="RefSeq" id="XP_013078336.2">
    <property type="nucleotide sequence ID" value="XM_013222882.2"/>
</dbReference>
<evidence type="ECO:0000259" key="5">
    <source>
        <dbReference type="PROSITE" id="PS51914"/>
    </source>
</evidence>
<dbReference type="InterPro" id="IPR036607">
    <property type="entry name" value="PRKCSH"/>
</dbReference>
<feature type="signal peptide" evidence="3">
    <location>
        <begin position="1"/>
        <end position="29"/>
    </location>
</feature>
<evidence type="ECO:0000313" key="7">
    <source>
        <dbReference type="Proteomes" id="UP000076420"/>
    </source>
</evidence>
<dbReference type="AlphaFoldDB" id="A0A2C9L958"/>
<evidence type="ECO:0000256" key="1">
    <source>
        <dbReference type="ARBA" id="ARBA00022729"/>
    </source>
</evidence>
<dbReference type="Proteomes" id="UP000076420">
    <property type="component" value="Unassembled WGS sequence"/>
</dbReference>
<dbReference type="Pfam" id="PF13015">
    <property type="entry name" value="PRKCSH_1"/>
    <property type="match status" value="1"/>
</dbReference>
<evidence type="ECO:0000256" key="2">
    <source>
        <dbReference type="ARBA" id="ARBA00023157"/>
    </source>
</evidence>
<dbReference type="PANTHER" id="PTHR12630:SF6">
    <property type="entry name" value="N-ACETYLGLUCOSAMINE-1-PHOSPHOTRANSFERASE SUBUNIT GAMMA"/>
    <property type="match status" value="1"/>
</dbReference>
<dbReference type="InterPro" id="IPR039794">
    <property type="entry name" value="Gtb1-like"/>
</dbReference>
<protein>
    <submittedName>
        <fullName evidence="6">Uncharacterized protein</fullName>
    </submittedName>
</protein>
<dbReference type="VEuPathDB" id="VectorBase:BGLB028511"/>
<evidence type="ECO:0000259" key="4">
    <source>
        <dbReference type="PROSITE" id="PS51912"/>
    </source>
</evidence>
<keyword evidence="2" id="KW-1015">Disulfide bond</keyword>
<feature type="chain" id="PRO_5012971394" evidence="3">
    <location>
        <begin position="30"/>
        <end position="299"/>
    </location>
</feature>
<accession>A0A2C9L958</accession>
<dbReference type="InterPro" id="IPR009011">
    <property type="entry name" value="Man6P_isomerase_rcpt-bd_dom_sf"/>
</dbReference>
<dbReference type="OrthoDB" id="28322at2759"/>
<organism evidence="6 7">
    <name type="scientific">Biomphalaria glabrata</name>
    <name type="common">Bloodfluke planorb</name>
    <name type="synonym">Freshwater snail</name>
    <dbReference type="NCBI Taxonomy" id="6526"/>
    <lineage>
        <taxon>Eukaryota</taxon>
        <taxon>Metazoa</taxon>
        <taxon>Spiralia</taxon>
        <taxon>Lophotrochozoa</taxon>
        <taxon>Mollusca</taxon>
        <taxon>Gastropoda</taxon>
        <taxon>Heterobranchia</taxon>
        <taxon>Euthyneura</taxon>
        <taxon>Panpulmonata</taxon>
        <taxon>Hygrophila</taxon>
        <taxon>Lymnaeoidea</taxon>
        <taxon>Planorbidae</taxon>
        <taxon>Biomphalaria</taxon>
    </lineage>
</organism>
<name>A0A2C9L958_BIOGL</name>
<gene>
    <name evidence="6" type="primary">106064353</name>
</gene>
<dbReference type="KEGG" id="bgt:106064353"/>
<feature type="domain" description="DMAP1-binding" evidence="4">
    <location>
        <begin position="188"/>
        <end position="299"/>
    </location>
</feature>
<dbReference type="InterPro" id="IPR044865">
    <property type="entry name" value="MRH_dom"/>
</dbReference>
<sequence length="299" mass="34743">MHHKSICIFLLNLLFINIVLLYQLQDVLADLVEMKIVDEPSSFGINNVYSQQSHTQPEETLKLRVQPANFSGPSHFQRLIGRCFSSVIRNYKYKFCPFSNVTQHEQGLHWNPYKGVLGVWQEWEIENNTFTSMMMKDGDPCGSIFRSVKITFMCGNHSEIVNASEPQTCHYHLVFRTPLVCHPDSMLVYPTLSPELQKEWDHLENVMARQELTAKGYQKRLRKLFEKAGLMLSREEHTTLLKKAEQVEKAKISEGEFESLDTCKVEFKKLQERIKLLEAQLTFEGPDENDFSDDHLPDK</sequence>
<dbReference type="Gene3D" id="2.70.130.10">
    <property type="entry name" value="Mannose-6-phosphate receptor binding domain"/>
    <property type="match status" value="1"/>
</dbReference>
<dbReference type="PANTHER" id="PTHR12630">
    <property type="entry name" value="N-LINKED OLIGOSACCHARIDE PROCESSING"/>
    <property type="match status" value="1"/>
</dbReference>
<dbReference type="InterPro" id="IPR010506">
    <property type="entry name" value="DMAP1-bd"/>
</dbReference>
<evidence type="ECO:0000256" key="3">
    <source>
        <dbReference type="SAM" id="SignalP"/>
    </source>
</evidence>
<dbReference type="STRING" id="6526.A0A2C9L958"/>
<evidence type="ECO:0000313" key="6">
    <source>
        <dbReference type="EnsemblMetazoa" id="BGLB028511-PA"/>
    </source>
</evidence>
<proteinExistence type="predicted"/>